<dbReference type="Proteomes" id="UP001243375">
    <property type="component" value="Unassembled WGS sequence"/>
</dbReference>
<proteinExistence type="predicted"/>
<keyword evidence="2" id="KW-1185">Reference proteome</keyword>
<dbReference type="EMBL" id="JASBWU010000013">
    <property type="protein sequence ID" value="KAJ9116909.1"/>
    <property type="molecule type" value="Genomic_DNA"/>
</dbReference>
<organism evidence="1 2">
    <name type="scientific">Naganishia vaughanmartiniae</name>
    <dbReference type="NCBI Taxonomy" id="1424756"/>
    <lineage>
        <taxon>Eukaryota</taxon>
        <taxon>Fungi</taxon>
        <taxon>Dikarya</taxon>
        <taxon>Basidiomycota</taxon>
        <taxon>Agaricomycotina</taxon>
        <taxon>Tremellomycetes</taxon>
        <taxon>Filobasidiales</taxon>
        <taxon>Filobasidiaceae</taxon>
        <taxon>Naganishia</taxon>
    </lineage>
</organism>
<comment type="caution">
    <text evidence="1">The sequence shown here is derived from an EMBL/GenBank/DDBJ whole genome shotgun (WGS) entry which is preliminary data.</text>
</comment>
<protein>
    <submittedName>
        <fullName evidence="1">Uncharacterized protein</fullName>
    </submittedName>
</protein>
<evidence type="ECO:0000313" key="1">
    <source>
        <dbReference type="EMBL" id="KAJ9116909.1"/>
    </source>
</evidence>
<reference evidence="1" key="1">
    <citation type="submission" date="2023-04" db="EMBL/GenBank/DDBJ databases">
        <title>Draft Genome sequencing of Naganishia species isolated from polar environments using Oxford Nanopore Technology.</title>
        <authorList>
            <person name="Leo P."/>
            <person name="Venkateswaran K."/>
        </authorList>
    </citation>
    <scope>NUCLEOTIDE SEQUENCE</scope>
    <source>
        <strain evidence="1">MNA-CCFEE 5425</strain>
    </source>
</reference>
<accession>A0ACC2X0L4</accession>
<name>A0ACC2X0L4_9TREE</name>
<gene>
    <name evidence="1" type="ORF">QFC22_004566</name>
</gene>
<evidence type="ECO:0000313" key="2">
    <source>
        <dbReference type="Proteomes" id="UP001243375"/>
    </source>
</evidence>
<sequence length="423" mass="46671">MAQQIPSHSPLSEETTVAIPATDLARLQAYLSLPPTGQLPSSHSTPLAFLAAYIDLIPPSLTYLFYDSTTPQERSRIKQVKARRMIWAGLGPEQRGAAVNGGRTRNKKPDELTAEDGWKRFPLLWERLGGDPLGPPRSLYTDVRPGIEDGDDRIPRDRQRDELISILSANRPSHNETRARPKEKPKSESGQGGGGGGLFGAMDDDDEAEGSSMSSIPLPTSKPSSTQSENPSSTISAAALPPPPTSKSAHLESQWPSQSFMPTNPDRSSVLKVNKLGSLMRDLEEEREALEVVQARRRERRDMAAAERRGRERFGGSGMVGGDEEMDEHEVGRSQEEVVDAFERHLLELFLDGMDTIPYSSIDFTEPPDGNPLLEQDAQDDYFDDEEEFDYRSTRGSDRILDGEQAQDGDGAEGKLADGEYDY</sequence>